<sequence length="297" mass="32614">MKRGWMLLIGLMVMLLVAACGAKESQGDSGDEGAEDVMKEEETSSNEGQNTVQEAVSQLAVDATITPESDKVTFSFSMENQGDKAYDLGFSSGQKYEIVVKNEEGEEVYRYSEGQMFTQALETKTIEPGESISFEEVWSADIKPGEYDAAISIEVNSINEQSLEAKPFKVTKAFTVEGKQTTEEQEGNSGDSVAEGEAFRNIEVSGEKGSYVVTGEAKVFEGSFVYNVEDGHNMLIENTTHQVDEGAPSWSSFKLEIEISQEELPQFGSLTLTMFEIDPKTGNPTNVNYIPLEQFQG</sequence>
<keyword evidence="6" id="KW-1185">Reference proteome</keyword>
<evidence type="ECO:0000259" key="4">
    <source>
        <dbReference type="Pfam" id="PF12690"/>
    </source>
</evidence>
<dbReference type="PROSITE" id="PS51257">
    <property type="entry name" value="PROKAR_LIPOPROTEIN"/>
    <property type="match status" value="1"/>
</dbReference>
<dbReference type="InterPro" id="IPR018911">
    <property type="entry name" value="Gmad2_Ig-like_dom"/>
</dbReference>
<evidence type="ECO:0000259" key="3">
    <source>
        <dbReference type="Pfam" id="PF10648"/>
    </source>
</evidence>
<evidence type="ECO:0000256" key="2">
    <source>
        <dbReference type="SAM" id="SignalP"/>
    </source>
</evidence>
<dbReference type="OrthoDB" id="1357684at2"/>
<dbReference type="Proteomes" id="UP000198584">
    <property type="component" value="Unassembled WGS sequence"/>
</dbReference>
<dbReference type="STRING" id="571932.SAMN05421743_10118"/>
<proteinExistence type="predicted"/>
<dbReference type="InterPro" id="IPR038144">
    <property type="entry name" value="IPI"/>
</dbReference>
<feature type="region of interest" description="Disordered" evidence="1">
    <location>
        <begin position="24"/>
        <end position="51"/>
    </location>
</feature>
<organism evidence="5 6">
    <name type="scientific">Thalassobacillus cyri</name>
    <dbReference type="NCBI Taxonomy" id="571932"/>
    <lineage>
        <taxon>Bacteria</taxon>
        <taxon>Bacillati</taxon>
        <taxon>Bacillota</taxon>
        <taxon>Bacilli</taxon>
        <taxon>Bacillales</taxon>
        <taxon>Bacillaceae</taxon>
        <taxon>Thalassobacillus</taxon>
    </lineage>
</organism>
<protein>
    <submittedName>
        <fullName evidence="5">Immunoglobulin-like domain of spore germination</fullName>
    </submittedName>
</protein>
<feature type="domain" description="Bacterial spore germination immunoglobulin-like" evidence="3">
    <location>
        <begin position="210"/>
        <end position="282"/>
    </location>
</feature>
<reference evidence="5 6" key="1">
    <citation type="submission" date="2016-10" db="EMBL/GenBank/DDBJ databases">
        <authorList>
            <person name="de Groot N.N."/>
        </authorList>
    </citation>
    <scope>NUCLEOTIDE SEQUENCE [LARGE SCALE GENOMIC DNA]</scope>
    <source>
        <strain evidence="5 6">CCM7597</strain>
    </source>
</reference>
<dbReference type="RefSeq" id="WP_093040911.1">
    <property type="nucleotide sequence ID" value="NZ_FNQR01000001.1"/>
</dbReference>
<feature type="chain" id="PRO_5038719590" evidence="2">
    <location>
        <begin position="23"/>
        <end position="297"/>
    </location>
</feature>
<dbReference type="EMBL" id="FNQR01000001">
    <property type="protein sequence ID" value="SDZ74296.1"/>
    <property type="molecule type" value="Genomic_DNA"/>
</dbReference>
<gene>
    <name evidence="5" type="ORF">SAMN05421743_10118</name>
</gene>
<evidence type="ECO:0000256" key="1">
    <source>
        <dbReference type="SAM" id="MobiDB-lite"/>
    </source>
</evidence>
<name>A0A1H3VHP9_9BACI</name>
<dbReference type="Pfam" id="PF10648">
    <property type="entry name" value="Gmad2"/>
    <property type="match status" value="1"/>
</dbReference>
<feature type="signal peptide" evidence="2">
    <location>
        <begin position="1"/>
        <end position="22"/>
    </location>
</feature>
<keyword evidence="2" id="KW-0732">Signal</keyword>
<accession>A0A1H3VHP9</accession>
<evidence type="ECO:0000313" key="5">
    <source>
        <dbReference type="EMBL" id="SDZ74296.1"/>
    </source>
</evidence>
<evidence type="ECO:0000313" key="6">
    <source>
        <dbReference type="Proteomes" id="UP000198584"/>
    </source>
</evidence>
<feature type="domain" description="Intracellular proteinase inhibitor BsuPI" evidence="4">
    <location>
        <begin position="60"/>
        <end position="156"/>
    </location>
</feature>
<dbReference type="Pfam" id="PF12690">
    <property type="entry name" value="BsuPI"/>
    <property type="match status" value="1"/>
</dbReference>
<dbReference type="InterPro" id="IPR020481">
    <property type="entry name" value="Intracell_prot_inh_BsuPI"/>
</dbReference>
<dbReference type="AlphaFoldDB" id="A0A1H3VHP9"/>
<dbReference type="Gene3D" id="2.60.40.2360">
    <property type="entry name" value="Intracellular proteinase inhibitor BsuPI"/>
    <property type="match status" value="1"/>
</dbReference>